<dbReference type="AlphaFoldDB" id="A0AAP4WX68"/>
<dbReference type="Pfam" id="PF00534">
    <property type="entry name" value="Glycos_transf_1"/>
    <property type="match status" value="1"/>
</dbReference>
<evidence type="ECO:0000313" key="3">
    <source>
        <dbReference type="Proteomes" id="UP001170481"/>
    </source>
</evidence>
<gene>
    <name evidence="2" type="ORF">Q4535_01790</name>
</gene>
<proteinExistence type="predicted"/>
<dbReference type="Gene3D" id="3.40.50.2000">
    <property type="entry name" value="Glycogen Phosphorylase B"/>
    <property type="match status" value="2"/>
</dbReference>
<accession>A0AAP4WX68</accession>
<organism evidence="2 3">
    <name type="scientific">Cobetia amphilecti</name>
    <dbReference type="NCBI Taxonomy" id="1055104"/>
    <lineage>
        <taxon>Bacteria</taxon>
        <taxon>Pseudomonadati</taxon>
        <taxon>Pseudomonadota</taxon>
        <taxon>Gammaproteobacteria</taxon>
        <taxon>Oceanospirillales</taxon>
        <taxon>Halomonadaceae</taxon>
        <taxon>Cobetia</taxon>
    </lineage>
</organism>
<reference evidence="2" key="1">
    <citation type="submission" date="2023-07" db="EMBL/GenBank/DDBJ databases">
        <title>Genome content predicts the carbon catabolic preferences of heterotrophic bacteria.</title>
        <authorList>
            <person name="Gralka M."/>
        </authorList>
    </citation>
    <scope>NUCLEOTIDE SEQUENCE</scope>
    <source>
        <strain evidence="2">C2R13</strain>
    </source>
</reference>
<dbReference type="Proteomes" id="UP001170481">
    <property type="component" value="Unassembled WGS sequence"/>
</dbReference>
<protein>
    <submittedName>
        <fullName evidence="2">Glycosyltransferase family 4 protein</fullName>
    </submittedName>
</protein>
<dbReference type="RefSeq" id="WP_303592717.1">
    <property type="nucleotide sequence ID" value="NZ_JAUORK010000002.1"/>
</dbReference>
<sequence length="373" mass="42334">MKKYNRICFISNSAWYLNNFRESTLHRFKKEYSVACLIPHEDVTSFNSLDGTSLGRYYLDPTSKNVVKEFLTLCSIFLRLVFSRPDIVFSFNPKTNLYSLIACWILRIPCVPNVSGVGQASQLDGLTGKIYNKLVAFFYKRATHVYFQNSQDHQSFIAKEFVTHSYSEVLPGSGVDLKKFTPVNINGVRSFLMAARLIYPKGVMQFINASKNILDSKMLGRFYLAGVKEYTARSIPEINIVSFNEYHNAEYLGQVTNMPEVLNRIHCMVLPSYYPEGTPRSLLEAAAAGKVIITTDTPGCRDVVIEGVNGFLVPPRDTEALEEAIEKVINLSDEKLAEMQANSRKLAEEKFDEQYVIQRYLDVAEEILAKKSK</sequence>
<name>A0AAP4WX68_9GAMM</name>
<dbReference type="PANTHER" id="PTHR12526:SF638">
    <property type="entry name" value="SPORE COAT PROTEIN SA"/>
    <property type="match status" value="1"/>
</dbReference>
<dbReference type="SUPFAM" id="SSF53756">
    <property type="entry name" value="UDP-Glycosyltransferase/glycogen phosphorylase"/>
    <property type="match status" value="1"/>
</dbReference>
<evidence type="ECO:0000313" key="2">
    <source>
        <dbReference type="EMBL" id="MDO6670839.1"/>
    </source>
</evidence>
<dbReference type="GO" id="GO:1901135">
    <property type="term" value="P:carbohydrate derivative metabolic process"/>
    <property type="evidence" value="ECO:0007669"/>
    <property type="project" value="UniProtKB-ARBA"/>
</dbReference>
<comment type="caution">
    <text evidence="2">The sequence shown here is derived from an EMBL/GenBank/DDBJ whole genome shotgun (WGS) entry which is preliminary data.</text>
</comment>
<dbReference type="GO" id="GO:0016757">
    <property type="term" value="F:glycosyltransferase activity"/>
    <property type="evidence" value="ECO:0007669"/>
    <property type="project" value="InterPro"/>
</dbReference>
<dbReference type="PANTHER" id="PTHR12526">
    <property type="entry name" value="GLYCOSYLTRANSFERASE"/>
    <property type="match status" value="1"/>
</dbReference>
<evidence type="ECO:0000259" key="1">
    <source>
        <dbReference type="Pfam" id="PF00534"/>
    </source>
</evidence>
<dbReference type="EMBL" id="JAUORK010000002">
    <property type="protein sequence ID" value="MDO6670839.1"/>
    <property type="molecule type" value="Genomic_DNA"/>
</dbReference>
<dbReference type="CDD" id="cd03808">
    <property type="entry name" value="GT4_CapM-like"/>
    <property type="match status" value="1"/>
</dbReference>
<feature type="domain" description="Glycosyl transferase family 1" evidence="1">
    <location>
        <begin position="189"/>
        <end position="345"/>
    </location>
</feature>
<dbReference type="InterPro" id="IPR001296">
    <property type="entry name" value="Glyco_trans_1"/>
</dbReference>